<dbReference type="RefSeq" id="WP_184390348.1">
    <property type="nucleotide sequence ID" value="NZ_JACHDB010000001.1"/>
</dbReference>
<evidence type="ECO:0000313" key="3">
    <source>
        <dbReference type="Proteomes" id="UP000572635"/>
    </source>
</evidence>
<feature type="transmembrane region" description="Helical" evidence="1">
    <location>
        <begin position="55"/>
        <end position="79"/>
    </location>
</feature>
<organism evidence="2 3">
    <name type="scientific">Nocardiopsis composta</name>
    <dbReference type="NCBI Taxonomy" id="157465"/>
    <lineage>
        <taxon>Bacteria</taxon>
        <taxon>Bacillati</taxon>
        <taxon>Actinomycetota</taxon>
        <taxon>Actinomycetes</taxon>
        <taxon>Streptosporangiales</taxon>
        <taxon>Nocardiopsidaceae</taxon>
        <taxon>Nocardiopsis</taxon>
    </lineage>
</organism>
<sequence length="195" mass="19658">MDRRTARGNRIGLALLGLASAAIGGAGLAAGYGAWGPGPDGRVLPAGLAGAAGPWAPYLPYAGAALALLAALAALGWILGQARTGAIARTALEETGAGAVAVSASALQEAVRGRAGGYPGVRSVRLRAAGPADAPRLWIDLALEDDADPAELCRRLRTEALPELRAALGADRLPAVLRLTVPRPILGRGRAGRLD</sequence>
<dbReference type="EMBL" id="JACHDB010000001">
    <property type="protein sequence ID" value="MBB5431163.1"/>
    <property type="molecule type" value="Genomic_DNA"/>
</dbReference>
<gene>
    <name evidence="2" type="ORF">HDA36_001247</name>
</gene>
<protein>
    <recommendedName>
        <fullName evidence="4">Alkaline shock response membrane anchor protein AmaP</fullName>
    </recommendedName>
</protein>
<keyword evidence="1" id="KW-1133">Transmembrane helix</keyword>
<accession>A0A7W8QJX3</accession>
<reference evidence="2 3" key="1">
    <citation type="submission" date="2020-08" db="EMBL/GenBank/DDBJ databases">
        <title>Sequencing the genomes of 1000 actinobacteria strains.</title>
        <authorList>
            <person name="Klenk H.-P."/>
        </authorList>
    </citation>
    <scope>NUCLEOTIDE SEQUENCE [LARGE SCALE GENOMIC DNA]</scope>
    <source>
        <strain evidence="2 3">DSM 44551</strain>
    </source>
</reference>
<dbReference type="Proteomes" id="UP000572635">
    <property type="component" value="Unassembled WGS sequence"/>
</dbReference>
<proteinExistence type="predicted"/>
<comment type="caution">
    <text evidence="2">The sequence shown here is derived from an EMBL/GenBank/DDBJ whole genome shotgun (WGS) entry which is preliminary data.</text>
</comment>
<keyword evidence="1" id="KW-0472">Membrane</keyword>
<name>A0A7W8QJX3_9ACTN</name>
<evidence type="ECO:0000313" key="2">
    <source>
        <dbReference type="EMBL" id="MBB5431163.1"/>
    </source>
</evidence>
<feature type="transmembrane region" description="Helical" evidence="1">
    <location>
        <begin position="12"/>
        <end position="35"/>
    </location>
</feature>
<dbReference type="AlphaFoldDB" id="A0A7W8QJX3"/>
<evidence type="ECO:0000256" key="1">
    <source>
        <dbReference type="SAM" id="Phobius"/>
    </source>
</evidence>
<evidence type="ECO:0008006" key="4">
    <source>
        <dbReference type="Google" id="ProtNLM"/>
    </source>
</evidence>
<keyword evidence="1" id="KW-0812">Transmembrane</keyword>
<keyword evidence="3" id="KW-1185">Reference proteome</keyword>